<keyword evidence="1" id="KW-0004">4Fe-4S</keyword>
<name>A0A9D1JWG9_9BACT</name>
<dbReference type="Pfam" id="PF02754">
    <property type="entry name" value="CCG"/>
    <property type="match status" value="2"/>
</dbReference>
<dbReference type="Pfam" id="PF13183">
    <property type="entry name" value="Fer4_8"/>
    <property type="match status" value="1"/>
</dbReference>
<sequence length="375" mass="42865">MRDDEVKKNIYKCSRCALCQGVCPVYDEVKNENSTARGKLMQIWGLKKGELKLNRKILQSLDLCLNCEKCRLNCPSGVDTTGVFNAEKKLSFTGKILTSDFVFNLKMSVLKMFSVFKKTPLYDKASDIYYFEGCISKKLKNKLVIHGVKLKNGNFKCCALPYLTKGRVDIYNEIAAFNESIIENARMVVFDCATCYSAVKDYPFKNPENKSKLVFYTDIYKNFPLEAKKPAVVSYHMPCHMNSAGKKLTEVEEILKEIKNIKYKRLENPEYCCGFGGDFFIRHPKIALSLSFKKARDIIETNPDIVLTSCPTCLWSLRFSLFVYKIMHGLAKTPAAMDMAEFLNKHCMPYKSTDNSKNDPQNNCKDCAQKELVKM</sequence>
<evidence type="ECO:0000256" key="4">
    <source>
        <dbReference type="ARBA" id="ARBA00023004"/>
    </source>
</evidence>
<feature type="domain" description="4Fe-4S ferredoxin-type" evidence="6">
    <location>
        <begin position="4"/>
        <end position="34"/>
    </location>
</feature>
<keyword evidence="3" id="KW-0677">Repeat</keyword>
<dbReference type="PROSITE" id="PS00198">
    <property type="entry name" value="4FE4S_FER_1"/>
    <property type="match status" value="2"/>
</dbReference>
<evidence type="ECO:0000256" key="5">
    <source>
        <dbReference type="ARBA" id="ARBA00023014"/>
    </source>
</evidence>
<keyword evidence="4" id="KW-0408">Iron</keyword>
<reference evidence="7" key="2">
    <citation type="journal article" date="2021" name="PeerJ">
        <title>Extensive microbial diversity within the chicken gut microbiome revealed by metagenomics and culture.</title>
        <authorList>
            <person name="Gilroy R."/>
            <person name="Ravi A."/>
            <person name="Getino M."/>
            <person name="Pursley I."/>
            <person name="Horton D.L."/>
            <person name="Alikhan N.F."/>
            <person name="Baker D."/>
            <person name="Gharbi K."/>
            <person name="Hall N."/>
            <person name="Watson M."/>
            <person name="Adriaenssens E.M."/>
            <person name="Foster-Nyarko E."/>
            <person name="Jarju S."/>
            <person name="Secka A."/>
            <person name="Antonio M."/>
            <person name="Oren A."/>
            <person name="Chaudhuri R.R."/>
            <person name="La Ragione R."/>
            <person name="Hildebrand F."/>
            <person name="Pallen M.J."/>
        </authorList>
    </citation>
    <scope>NUCLEOTIDE SEQUENCE</scope>
    <source>
        <strain evidence="7">CHK152-2871</strain>
    </source>
</reference>
<dbReference type="GO" id="GO:0051539">
    <property type="term" value="F:4 iron, 4 sulfur cluster binding"/>
    <property type="evidence" value="ECO:0007669"/>
    <property type="project" value="UniProtKB-KW"/>
</dbReference>
<accession>A0A9D1JWG9</accession>
<evidence type="ECO:0000256" key="3">
    <source>
        <dbReference type="ARBA" id="ARBA00022737"/>
    </source>
</evidence>
<organism evidence="7 8">
    <name type="scientific">Candidatus Galligastranaerophilus intestinavium</name>
    <dbReference type="NCBI Taxonomy" id="2840836"/>
    <lineage>
        <taxon>Bacteria</taxon>
        <taxon>Candidatus Galligastranaerophilus</taxon>
    </lineage>
</organism>
<keyword evidence="2" id="KW-0479">Metal-binding</keyword>
<comment type="caution">
    <text evidence="7">The sequence shown here is derived from an EMBL/GenBank/DDBJ whole genome shotgun (WGS) entry which is preliminary data.</text>
</comment>
<dbReference type="Proteomes" id="UP000886865">
    <property type="component" value="Unassembled WGS sequence"/>
</dbReference>
<reference evidence="7" key="1">
    <citation type="submission" date="2020-10" db="EMBL/GenBank/DDBJ databases">
        <authorList>
            <person name="Gilroy R."/>
        </authorList>
    </citation>
    <scope>NUCLEOTIDE SEQUENCE</scope>
    <source>
        <strain evidence="7">CHK152-2871</strain>
    </source>
</reference>
<proteinExistence type="predicted"/>
<dbReference type="EMBL" id="DVJQ01000001">
    <property type="protein sequence ID" value="HIS73404.1"/>
    <property type="molecule type" value="Genomic_DNA"/>
</dbReference>
<gene>
    <name evidence="7" type="ORF">IAA86_00090</name>
</gene>
<evidence type="ECO:0000256" key="2">
    <source>
        <dbReference type="ARBA" id="ARBA00022723"/>
    </source>
</evidence>
<dbReference type="PANTHER" id="PTHR32479">
    <property type="entry name" value="GLYCOLATE OXIDASE IRON-SULFUR SUBUNIT"/>
    <property type="match status" value="1"/>
</dbReference>
<evidence type="ECO:0000256" key="1">
    <source>
        <dbReference type="ARBA" id="ARBA00022485"/>
    </source>
</evidence>
<protein>
    <submittedName>
        <fullName evidence="7">(Fe-S)-binding protein</fullName>
    </submittedName>
</protein>
<dbReference type="InterPro" id="IPR004017">
    <property type="entry name" value="Cys_rich_dom"/>
</dbReference>
<keyword evidence="5" id="KW-0411">Iron-sulfur</keyword>
<dbReference type="SUPFAM" id="SSF46548">
    <property type="entry name" value="alpha-helical ferredoxin"/>
    <property type="match status" value="1"/>
</dbReference>
<evidence type="ECO:0000313" key="8">
    <source>
        <dbReference type="Proteomes" id="UP000886865"/>
    </source>
</evidence>
<dbReference type="PANTHER" id="PTHR32479:SF19">
    <property type="entry name" value="ANAEROBIC GLYCEROL-3-PHOSPHATE DEHYDROGENASE SUBUNIT C"/>
    <property type="match status" value="1"/>
</dbReference>
<dbReference type="GO" id="GO:0016491">
    <property type="term" value="F:oxidoreductase activity"/>
    <property type="evidence" value="ECO:0007669"/>
    <property type="project" value="UniProtKB-ARBA"/>
</dbReference>
<dbReference type="Gene3D" id="1.10.1060.10">
    <property type="entry name" value="Alpha-helical ferredoxin"/>
    <property type="match status" value="1"/>
</dbReference>
<dbReference type="AlphaFoldDB" id="A0A9D1JWG9"/>
<dbReference type="InterPro" id="IPR017900">
    <property type="entry name" value="4Fe4S_Fe_S_CS"/>
</dbReference>
<dbReference type="InterPro" id="IPR009051">
    <property type="entry name" value="Helical_ferredxn"/>
</dbReference>
<evidence type="ECO:0000259" key="6">
    <source>
        <dbReference type="PROSITE" id="PS51379"/>
    </source>
</evidence>
<dbReference type="InterPro" id="IPR017896">
    <property type="entry name" value="4Fe4S_Fe-S-bd"/>
</dbReference>
<dbReference type="GO" id="GO:0046872">
    <property type="term" value="F:metal ion binding"/>
    <property type="evidence" value="ECO:0007669"/>
    <property type="project" value="UniProtKB-KW"/>
</dbReference>
<dbReference type="PROSITE" id="PS51379">
    <property type="entry name" value="4FE4S_FER_2"/>
    <property type="match status" value="1"/>
</dbReference>
<evidence type="ECO:0000313" key="7">
    <source>
        <dbReference type="EMBL" id="HIS73404.1"/>
    </source>
</evidence>